<evidence type="ECO:0000256" key="2">
    <source>
        <dbReference type="ARBA" id="ARBA00022801"/>
    </source>
</evidence>
<evidence type="ECO:0000313" key="5">
    <source>
        <dbReference type="Proteomes" id="UP001403385"/>
    </source>
</evidence>
<dbReference type="SUPFAM" id="SSF52279">
    <property type="entry name" value="Beta-D-glucan exohydrolase, C-terminal domain"/>
    <property type="match status" value="1"/>
</dbReference>
<keyword evidence="2 4" id="KW-0378">Hydrolase</keyword>
<dbReference type="Gene3D" id="3.20.20.300">
    <property type="entry name" value="Glycoside hydrolase, family 3, N-terminal domain"/>
    <property type="match status" value="1"/>
</dbReference>
<dbReference type="SUPFAM" id="SSF56988">
    <property type="entry name" value="Anthrax protective antigen"/>
    <property type="match status" value="1"/>
</dbReference>
<dbReference type="InterPro" id="IPR013783">
    <property type="entry name" value="Ig-like_fold"/>
</dbReference>
<dbReference type="PROSITE" id="PS51257">
    <property type="entry name" value="PROKAR_LIPOPROTEIN"/>
    <property type="match status" value="1"/>
</dbReference>
<dbReference type="InterPro" id="IPR026891">
    <property type="entry name" value="Fn3-like"/>
</dbReference>
<dbReference type="GO" id="GO:0008422">
    <property type="term" value="F:beta-glucosidase activity"/>
    <property type="evidence" value="ECO:0007669"/>
    <property type="project" value="UniProtKB-ARBA"/>
</dbReference>
<proteinExistence type="inferred from homology"/>
<evidence type="ECO:0000313" key="4">
    <source>
        <dbReference type="EMBL" id="MEN7550989.1"/>
    </source>
</evidence>
<sequence length="883" mass="98447">MMKHLSLSFCWMVCIAIFQSCQQNQSPVYKNANLPVEDRVQDLLSRMSLEEKIRQMDMYSGADFKENEAFSAEKTQEQLGELGVGAIHDLYPKDAVTINQLQQYVIDHNRHGIPALILCEFLHGYLGEGSTALPMNIALGATWDSELLQKAGQVIGTEGRAFGVHFGLGPNLDLGREPRWGRIAETFGEDPYLAAHLGSALIRGIQGDSLTSNRAMIAEPKHFAVHGVPQAGGNSSPVELGRRIVRQDYLPVFEKAFKEGGALGTMAAYTELDGVPCAANQWLLTDVLRKEWGFKGIVVSDLGAIRFLENVHYVSDSPKESVRQAIEAGIDMQFYDFPTEDYQRYLLELVQEGKISEERIDQSAGNVLRLKFLLGLFENPFTEQQWIDERHHSQAHQEVALEAGLKSICLLKNQNKVLPLSKSLKNVAVIGPLANESVLGGYSVKKKKAITVYEGIKAHLPEANVRYENGTPLIFKGQAISQANLWTPDQKERGLKAEYFANRHLKGEPTLTQVDPQVDFHWPGSPGEGMPEDQFSVRWTGYLKPVTSFSGWIGVSSDDGVRLWVDDVLVIDNWSKGSTNIATSPMEFKAGKAYKIKLEMWEGGYGAKAQLLWDLKKVDFQPAVHLARQSDVAVVVLGESEELVEENKDVASLDLFGNQEELIKAIQATGTPVVCVLLNGRPLSVNWINQHVPAVVEAWFPGEKLGEAVAKVLFGDYNPAGRLPVTFPRSVGQLPFYYNQKPSAIHRYNKESHKPLYEFGYGLSYTSFEYSNLKITGQEANYSVSVTVTNTGDRDGEEVVQLYLNDVRSSVTTPRRTLKGFQRVMIEKGQSKEITFQLTPEDLSLWNRDMQRVVEAGEFEVFVGGNQHDGLEGKFEVKKDVVL</sequence>
<organism evidence="4 5">
    <name type="scientific">Rapidithrix thailandica</name>
    <dbReference type="NCBI Taxonomy" id="413964"/>
    <lineage>
        <taxon>Bacteria</taxon>
        <taxon>Pseudomonadati</taxon>
        <taxon>Bacteroidota</taxon>
        <taxon>Cytophagia</taxon>
        <taxon>Cytophagales</taxon>
        <taxon>Flammeovirgaceae</taxon>
        <taxon>Rapidithrix</taxon>
    </lineage>
</organism>
<dbReference type="PANTHER" id="PTHR42715:SF10">
    <property type="entry name" value="BETA-GLUCOSIDASE"/>
    <property type="match status" value="1"/>
</dbReference>
<dbReference type="GO" id="GO:0005975">
    <property type="term" value="P:carbohydrate metabolic process"/>
    <property type="evidence" value="ECO:0007669"/>
    <property type="project" value="InterPro"/>
</dbReference>
<dbReference type="Pfam" id="PF01915">
    <property type="entry name" value="Glyco_hydro_3_C"/>
    <property type="match status" value="1"/>
</dbReference>
<dbReference type="InterPro" id="IPR037524">
    <property type="entry name" value="PA14/GLEYA"/>
</dbReference>
<dbReference type="SMART" id="SM01217">
    <property type="entry name" value="Fn3_like"/>
    <property type="match status" value="1"/>
</dbReference>
<keyword evidence="5" id="KW-1185">Reference proteome</keyword>
<dbReference type="PRINTS" id="PR00133">
    <property type="entry name" value="GLHYDRLASE3"/>
</dbReference>
<dbReference type="InterPro" id="IPR017853">
    <property type="entry name" value="GH"/>
</dbReference>
<dbReference type="SUPFAM" id="SSF51445">
    <property type="entry name" value="(Trans)glycosidases"/>
    <property type="match status" value="1"/>
</dbReference>
<dbReference type="InterPro" id="IPR050288">
    <property type="entry name" value="Cellulose_deg_GH3"/>
</dbReference>
<dbReference type="AlphaFoldDB" id="A0AAW9SDI2"/>
<dbReference type="RefSeq" id="WP_346823771.1">
    <property type="nucleotide sequence ID" value="NZ_JBDKWZ010000018.1"/>
</dbReference>
<accession>A0AAW9SDI2</accession>
<dbReference type="SMART" id="SM00758">
    <property type="entry name" value="PA14"/>
    <property type="match status" value="1"/>
</dbReference>
<dbReference type="Gene3D" id="3.40.50.1700">
    <property type="entry name" value="Glycoside hydrolase family 3 C-terminal domain"/>
    <property type="match status" value="2"/>
</dbReference>
<comment type="caution">
    <text evidence="4">The sequence shown here is derived from an EMBL/GenBank/DDBJ whole genome shotgun (WGS) entry which is preliminary data.</text>
</comment>
<dbReference type="PROSITE" id="PS51820">
    <property type="entry name" value="PA14"/>
    <property type="match status" value="1"/>
</dbReference>
<dbReference type="Pfam" id="PF07691">
    <property type="entry name" value="PA14"/>
    <property type="match status" value="1"/>
</dbReference>
<dbReference type="Gene3D" id="2.60.40.10">
    <property type="entry name" value="Immunoglobulins"/>
    <property type="match status" value="1"/>
</dbReference>
<name>A0AAW9SDI2_9BACT</name>
<dbReference type="Pfam" id="PF00933">
    <property type="entry name" value="Glyco_hydro_3"/>
    <property type="match status" value="1"/>
</dbReference>
<dbReference type="EMBL" id="JBDKWZ010000018">
    <property type="protein sequence ID" value="MEN7550989.1"/>
    <property type="molecule type" value="Genomic_DNA"/>
</dbReference>
<dbReference type="InterPro" id="IPR011658">
    <property type="entry name" value="PA14_dom"/>
</dbReference>
<reference evidence="4 5" key="1">
    <citation type="submission" date="2024-04" db="EMBL/GenBank/DDBJ databases">
        <title>Novel genus in family Flammeovirgaceae.</title>
        <authorList>
            <person name="Nguyen T.H."/>
            <person name="Vuong T.Q."/>
            <person name="Le H."/>
            <person name="Kim S.-G."/>
        </authorList>
    </citation>
    <scope>NUCLEOTIDE SEQUENCE [LARGE SCALE GENOMIC DNA]</scope>
    <source>
        <strain evidence="4 5">JCM 23209</strain>
    </source>
</reference>
<evidence type="ECO:0000259" key="3">
    <source>
        <dbReference type="PROSITE" id="PS51820"/>
    </source>
</evidence>
<evidence type="ECO:0000256" key="1">
    <source>
        <dbReference type="ARBA" id="ARBA00005336"/>
    </source>
</evidence>
<feature type="domain" description="PA14" evidence="3">
    <location>
        <begin position="490"/>
        <end position="627"/>
    </location>
</feature>
<dbReference type="Pfam" id="PF14310">
    <property type="entry name" value="Fn3-like"/>
    <property type="match status" value="1"/>
</dbReference>
<dbReference type="InterPro" id="IPR001764">
    <property type="entry name" value="Glyco_hydro_3_N"/>
</dbReference>
<dbReference type="FunFam" id="2.60.40.10:FF:000495">
    <property type="entry name" value="Periplasmic beta-glucosidase"/>
    <property type="match status" value="1"/>
</dbReference>
<dbReference type="PANTHER" id="PTHR42715">
    <property type="entry name" value="BETA-GLUCOSIDASE"/>
    <property type="match status" value="1"/>
</dbReference>
<gene>
    <name evidence="4" type="ORF">AAG747_23915</name>
</gene>
<dbReference type="InterPro" id="IPR002772">
    <property type="entry name" value="Glyco_hydro_3_C"/>
</dbReference>
<comment type="similarity">
    <text evidence="1">Belongs to the glycosyl hydrolase 3 family.</text>
</comment>
<dbReference type="InterPro" id="IPR036881">
    <property type="entry name" value="Glyco_hydro_3_C_sf"/>
</dbReference>
<dbReference type="InterPro" id="IPR036962">
    <property type="entry name" value="Glyco_hydro_3_N_sf"/>
</dbReference>
<protein>
    <submittedName>
        <fullName evidence="4">Glycoside hydrolase family 3 N-terminal domain-containing protein</fullName>
    </submittedName>
</protein>
<dbReference type="Proteomes" id="UP001403385">
    <property type="component" value="Unassembled WGS sequence"/>
</dbReference>